<evidence type="ECO:0000256" key="5">
    <source>
        <dbReference type="SAM" id="Phobius"/>
    </source>
</evidence>
<keyword evidence="4 5" id="KW-0472">Membrane</keyword>
<evidence type="ECO:0000256" key="3">
    <source>
        <dbReference type="ARBA" id="ARBA00022989"/>
    </source>
</evidence>
<feature type="transmembrane region" description="Helical" evidence="5">
    <location>
        <begin position="50"/>
        <end position="71"/>
    </location>
</feature>
<dbReference type="Proteomes" id="UP000013909">
    <property type="component" value="Unassembled WGS sequence"/>
</dbReference>
<comment type="subcellular location">
    <subcellularLocation>
        <location evidence="1">Endomembrane system</location>
        <topology evidence="1">Multi-pass membrane protein</topology>
    </subcellularLocation>
</comment>
<dbReference type="GO" id="GO:0016740">
    <property type="term" value="F:transferase activity"/>
    <property type="evidence" value="ECO:0007669"/>
    <property type="project" value="UniProtKB-ARBA"/>
</dbReference>
<keyword evidence="2 5" id="KW-0812">Transmembrane</keyword>
<dbReference type="InterPro" id="IPR007318">
    <property type="entry name" value="Phopholipid_MeTrfase"/>
</dbReference>
<evidence type="ECO:0000256" key="2">
    <source>
        <dbReference type="ARBA" id="ARBA00022692"/>
    </source>
</evidence>
<dbReference type="STRING" id="1232681.ADIS_2630"/>
<dbReference type="AlphaFoldDB" id="R7ZSA4"/>
<accession>R7ZSA4</accession>
<feature type="transmembrane region" description="Helical" evidence="5">
    <location>
        <begin position="112"/>
        <end position="138"/>
    </location>
</feature>
<dbReference type="EMBL" id="AQHR01000071">
    <property type="protein sequence ID" value="EON76884.1"/>
    <property type="molecule type" value="Genomic_DNA"/>
</dbReference>
<dbReference type="GO" id="GO:0012505">
    <property type="term" value="C:endomembrane system"/>
    <property type="evidence" value="ECO:0007669"/>
    <property type="project" value="UniProtKB-SubCell"/>
</dbReference>
<evidence type="ECO:0000256" key="1">
    <source>
        <dbReference type="ARBA" id="ARBA00004127"/>
    </source>
</evidence>
<evidence type="ECO:0000256" key="4">
    <source>
        <dbReference type="ARBA" id="ARBA00023136"/>
    </source>
</evidence>
<dbReference type="PANTHER" id="PTHR12714:SF9">
    <property type="entry name" value="PROTEIN-S-ISOPRENYLCYSTEINE O-METHYLTRANSFERASE"/>
    <property type="match status" value="1"/>
</dbReference>
<sequence length="235" mass="27352">MALHTEFQQQGNWLFRRRSYLPIGLLAVGLLVYLRKVHHPTEFPLYESAFQAYYMYAAICVSMLGLIVRIFTVGFSPKNTPGRNTSEGQVADTLNTTGIYSLVRHPLYVGNFFMWFGPALMTTHLWFIIAFTCIYWIYYERIMYAEEQFLYGKFGVKFSNWAKEVPAFIPKMSGFESPNVSFSWKKVLKKEKMGSRHCFQLSFFLTCWGACIEALFRQILSWLPSSLGVPWHTSF</sequence>
<gene>
    <name evidence="6" type="ORF">ADIS_2630</name>
</gene>
<dbReference type="PANTHER" id="PTHR12714">
    <property type="entry name" value="PROTEIN-S ISOPRENYLCYSTEINE O-METHYLTRANSFERASE"/>
    <property type="match status" value="1"/>
</dbReference>
<comment type="caution">
    <text evidence="6">The sequence shown here is derived from an EMBL/GenBank/DDBJ whole genome shotgun (WGS) entry which is preliminary data.</text>
</comment>
<dbReference type="PATRIC" id="fig|1288963.3.peg.2621"/>
<feature type="transmembrane region" description="Helical" evidence="5">
    <location>
        <begin position="20"/>
        <end position="38"/>
    </location>
</feature>
<organism evidence="6 7">
    <name type="scientific">Lunatimonas lonarensis</name>
    <dbReference type="NCBI Taxonomy" id="1232681"/>
    <lineage>
        <taxon>Bacteria</taxon>
        <taxon>Pseudomonadati</taxon>
        <taxon>Bacteroidota</taxon>
        <taxon>Cytophagia</taxon>
        <taxon>Cytophagales</taxon>
        <taxon>Cyclobacteriaceae</taxon>
    </lineage>
</organism>
<evidence type="ECO:0000313" key="6">
    <source>
        <dbReference type="EMBL" id="EON76884.1"/>
    </source>
</evidence>
<dbReference type="Pfam" id="PF04191">
    <property type="entry name" value="PEMT"/>
    <property type="match status" value="1"/>
</dbReference>
<reference evidence="6 7" key="1">
    <citation type="submission" date="2013-02" db="EMBL/GenBank/DDBJ databases">
        <title>A novel strain isolated from Lonar lake, Maharashtra, India.</title>
        <authorList>
            <person name="Singh A."/>
        </authorList>
    </citation>
    <scope>NUCLEOTIDE SEQUENCE [LARGE SCALE GENOMIC DNA]</scope>
    <source>
        <strain evidence="6 7">AK24</strain>
    </source>
</reference>
<protein>
    <recommendedName>
        <fullName evidence="8">Steroid 5-alpha reductase C-terminal domain-containing protein</fullName>
    </recommendedName>
</protein>
<keyword evidence="7" id="KW-1185">Reference proteome</keyword>
<dbReference type="RefSeq" id="WP_010854766.1">
    <property type="nucleotide sequence ID" value="NZ_AQHR01000071.1"/>
</dbReference>
<keyword evidence="3 5" id="KW-1133">Transmembrane helix</keyword>
<evidence type="ECO:0008006" key="8">
    <source>
        <dbReference type="Google" id="ProtNLM"/>
    </source>
</evidence>
<proteinExistence type="predicted"/>
<dbReference type="Gene3D" id="1.20.120.1630">
    <property type="match status" value="1"/>
</dbReference>
<name>R7ZSA4_9BACT</name>
<evidence type="ECO:0000313" key="7">
    <source>
        <dbReference type="Proteomes" id="UP000013909"/>
    </source>
</evidence>
<feature type="transmembrane region" description="Helical" evidence="5">
    <location>
        <begin position="198"/>
        <end position="220"/>
    </location>
</feature>